<reference evidence="1 2" key="1">
    <citation type="submission" date="2016-11" db="EMBL/GenBank/DDBJ databases">
        <authorList>
            <consortium name="Pathogen Informatics"/>
        </authorList>
    </citation>
    <scope>NUCLEOTIDE SEQUENCE [LARGE SCALE GENOMIC DNA]</scope>
    <source>
        <strain evidence="1 2">104</strain>
    </source>
</reference>
<proteinExistence type="predicted"/>
<evidence type="ECO:0008006" key="3">
    <source>
        <dbReference type="Google" id="ProtNLM"/>
    </source>
</evidence>
<accession>A0AB38D2T0</accession>
<gene>
    <name evidence="1" type="ORF">SAMEA2070301_03904</name>
</gene>
<dbReference type="EMBL" id="FSHM01000006">
    <property type="protein sequence ID" value="SIB50814.1"/>
    <property type="molecule type" value="Genomic_DNA"/>
</dbReference>
<dbReference type="AlphaFoldDB" id="A0AB38D2T0"/>
<protein>
    <recommendedName>
        <fullName evidence="3">Bacteriophage protein</fullName>
    </recommendedName>
</protein>
<evidence type="ECO:0000313" key="2">
    <source>
        <dbReference type="Proteomes" id="UP000185210"/>
    </source>
</evidence>
<dbReference type="Proteomes" id="UP000185210">
    <property type="component" value="Unassembled WGS sequence"/>
</dbReference>
<evidence type="ECO:0000313" key="1">
    <source>
        <dbReference type="EMBL" id="SIB50814.1"/>
    </source>
</evidence>
<organism evidence="1 2">
    <name type="scientific">Mycobacteroides abscessus subsp. abscessus</name>
    <dbReference type="NCBI Taxonomy" id="1185650"/>
    <lineage>
        <taxon>Bacteria</taxon>
        <taxon>Bacillati</taxon>
        <taxon>Actinomycetota</taxon>
        <taxon>Actinomycetes</taxon>
        <taxon>Mycobacteriales</taxon>
        <taxon>Mycobacteriaceae</taxon>
        <taxon>Mycobacteroides</taxon>
        <taxon>Mycobacteroides abscessus</taxon>
    </lineage>
</organism>
<dbReference type="RefSeq" id="WP_052544245.1">
    <property type="nucleotide sequence ID" value="NZ_CAACXP010000004.1"/>
</dbReference>
<sequence>MRDDTAPAVVSVAGWIPHEYTQWDPLGLGLARPAPHDEQRHCGLPELSSAVEPNLLPTRVPSDPRMRGWRAYSRKTAIDPERYRGADTSPYGDVLVWEHLITGELRRCSAVYLDWWDDPWREDNERILAEIKRRVCTCKHFVDIDGDWGDPAPCECGRHDGRWTYGDSFWTETIKPVPKRQRTLPAQYPMDTHWGRIRDRWWRMTHRRVDPVPAVDPGPLDDDEDWS</sequence>
<comment type="caution">
    <text evidence="1">The sequence shown here is derived from an EMBL/GenBank/DDBJ whole genome shotgun (WGS) entry which is preliminary data.</text>
</comment>
<name>A0AB38D2T0_9MYCO</name>